<dbReference type="EMBL" id="JH817210">
    <property type="protein sequence ID" value="EKC29866.1"/>
    <property type="molecule type" value="Genomic_DNA"/>
</dbReference>
<name>K1R782_MAGGI</name>
<dbReference type="InterPro" id="IPR036056">
    <property type="entry name" value="Fibrinogen-like_C"/>
</dbReference>
<protein>
    <submittedName>
        <fullName evidence="1">Ficolin-2</fullName>
    </submittedName>
</protein>
<dbReference type="PROSITE" id="PS50948">
    <property type="entry name" value="PAN"/>
    <property type="match status" value="1"/>
</dbReference>
<dbReference type="InParanoid" id="K1R782"/>
<dbReference type="InterPro" id="IPR014716">
    <property type="entry name" value="Fibrinogen_a/b/g_C_1"/>
</dbReference>
<gene>
    <name evidence="1" type="ORF">CGI_10026200</name>
</gene>
<proteinExistence type="predicted"/>
<organism evidence="1">
    <name type="scientific">Magallana gigas</name>
    <name type="common">Pacific oyster</name>
    <name type="synonym">Crassostrea gigas</name>
    <dbReference type="NCBI Taxonomy" id="29159"/>
    <lineage>
        <taxon>Eukaryota</taxon>
        <taxon>Metazoa</taxon>
        <taxon>Spiralia</taxon>
        <taxon>Lophotrochozoa</taxon>
        <taxon>Mollusca</taxon>
        <taxon>Bivalvia</taxon>
        <taxon>Autobranchia</taxon>
        <taxon>Pteriomorphia</taxon>
        <taxon>Ostreida</taxon>
        <taxon>Ostreoidea</taxon>
        <taxon>Ostreidae</taxon>
        <taxon>Magallana</taxon>
    </lineage>
</organism>
<dbReference type="HOGENOM" id="CLU_038628_14_0_1"/>
<dbReference type="PANTHER" id="PTHR19143">
    <property type="entry name" value="FIBRINOGEN/TENASCIN/ANGIOPOEITIN"/>
    <property type="match status" value="1"/>
</dbReference>
<dbReference type="InterPro" id="IPR050373">
    <property type="entry name" value="Fibrinogen_C-term_domain"/>
</dbReference>
<evidence type="ECO:0000313" key="1">
    <source>
        <dbReference type="EMBL" id="EKC29866.1"/>
    </source>
</evidence>
<dbReference type="SMART" id="SM00186">
    <property type="entry name" value="FBG"/>
    <property type="match status" value="1"/>
</dbReference>
<dbReference type="Pfam" id="PF00024">
    <property type="entry name" value="PAN_1"/>
    <property type="match status" value="1"/>
</dbReference>
<reference evidence="1" key="1">
    <citation type="journal article" date="2012" name="Nature">
        <title>The oyster genome reveals stress adaptation and complexity of shell formation.</title>
        <authorList>
            <person name="Zhang G."/>
            <person name="Fang X."/>
            <person name="Guo X."/>
            <person name="Li L."/>
            <person name="Luo R."/>
            <person name="Xu F."/>
            <person name="Yang P."/>
            <person name="Zhang L."/>
            <person name="Wang X."/>
            <person name="Qi H."/>
            <person name="Xiong Z."/>
            <person name="Que H."/>
            <person name="Xie Y."/>
            <person name="Holland P.W."/>
            <person name="Paps J."/>
            <person name="Zhu Y."/>
            <person name="Wu F."/>
            <person name="Chen Y."/>
            <person name="Wang J."/>
            <person name="Peng C."/>
            <person name="Meng J."/>
            <person name="Yang L."/>
            <person name="Liu J."/>
            <person name="Wen B."/>
            <person name="Zhang N."/>
            <person name="Huang Z."/>
            <person name="Zhu Q."/>
            <person name="Feng Y."/>
            <person name="Mount A."/>
            <person name="Hedgecock D."/>
            <person name="Xu Z."/>
            <person name="Liu Y."/>
            <person name="Domazet-Loso T."/>
            <person name="Du Y."/>
            <person name="Sun X."/>
            <person name="Zhang S."/>
            <person name="Liu B."/>
            <person name="Cheng P."/>
            <person name="Jiang X."/>
            <person name="Li J."/>
            <person name="Fan D."/>
            <person name="Wang W."/>
            <person name="Fu W."/>
            <person name="Wang T."/>
            <person name="Wang B."/>
            <person name="Zhang J."/>
            <person name="Peng Z."/>
            <person name="Li Y."/>
            <person name="Li N."/>
            <person name="Wang J."/>
            <person name="Chen M."/>
            <person name="He Y."/>
            <person name="Tan F."/>
            <person name="Song X."/>
            <person name="Zheng Q."/>
            <person name="Huang R."/>
            <person name="Yang H."/>
            <person name="Du X."/>
            <person name="Chen L."/>
            <person name="Yang M."/>
            <person name="Gaffney P.M."/>
            <person name="Wang S."/>
            <person name="Luo L."/>
            <person name="She Z."/>
            <person name="Ming Y."/>
            <person name="Huang W."/>
            <person name="Zhang S."/>
            <person name="Huang B."/>
            <person name="Zhang Y."/>
            <person name="Qu T."/>
            <person name="Ni P."/>
            <person name="Miao G."/>
            <person name="Wang J."/>
            <person name="Wang Q."/>
            <person name="Steinberg C.E."/>
            <person name="Wang H."/>
            <person name="Li N."/>
            <person name="Qian L."/>
            <person name="Zhang G."/>
            <person name="Li Y."/>
            <person name="Yang H."/>
            <person name="Liu X."/>
            <person name="Wang J."/>
            <person name="Yin Y."/>
            <person name="Wang J."/>
        </authorList>
    </citation>
    <scope>NUCLEOTIDE SEQUENCE [LARGE SCALE GENOMIC DNA]</scope>
    <source>
        <strain evidence="1">05x7-T-G4-1.051#20</strain>
    </source>
</reference>
<dbReference type="CDD" id="cd00087">
    <property type="entry name" value="FReD"/>
    <property type="match status" value="1"/>
</dbReference>
<dbReference type="GO" id="GO:0005615">
    <property type="term" value="C:extracellular space"/>
    <property type="evidence" value="ECO:0007669"/>
    <property type="project" value="TreeGrafter"/>
</dbReference>
<sequence>MLHGERFSGPVVTVVATVGQKQCVKECLARPNLCKGINYQRKHLLCEVVSSTEKSESSQDYAKASIEQMDEINSCRACTANQKCVQLKNNSTYCVKDDVDMADCTGYSSISPFLPNGLYRIKLPVVGHVTAFCVMDIDGGGWTVFQRRFDGSENFYRSWAEYKNGFGNITAEFWFGNEKLHHLLSQGSFELRMDMSDFTDQTRYVKYTHVDVMDESSKYTISISGYSGNVGDCFTGNHIINSMKFTTKDQDNDMDASNNCGILFPSGWWHRSCHCSNPNGLYLAGTNDKFGQGINYEPWLGYYYSLRTVRLMVRKVGKKI</sequence>
<dbReference type="InterPro" id="IPR002181">
    <property type="entry name" value="Fibrinogen_a/b/g_C_dom"/>
</dbReference>
<dbReference type="Pfam" id="PF00147">
    <property type="entry name" value="Fibrinogen_C"/>
    <property type="match status" value="1"/>
</dbReference>
<dbReference type="Gene3D" id="3.90.215.10">
    <property type="entry name" value="Gamma Fibrinogen, chain A, domain 1"/>
    <property type="match status" value="1"/>
</dbReference>
<dbReference type="SUPFAM" id="SSF56496">
    <property type="entry name" value="Fibrinogen C-terminal domain-like"/>
    <property type="match status" value="1"/>
</dbReference>
<dbReference type="InterPro" id="IPR003609">
    <property type="entry name" value="Pan_app"/>
</dbReference>
<dbReference type="PROSITE" id="PS51406">
    <property type="entry name" value="FIBRINOGEN_C_2"/>
    <property type="match status" value="1"/>
</dbReference>
<dbReference type="AlphaFoldDB" id="K1R782"/>
<accession>K1R782</accession>